<dbReference type="Gene3D" id="1.10.274.60">
    <property type="entry name" value="Spidroin, repetitive domain"/>
    <property type="match status" value="1"/>
</dbReference>
<feature type="chain" id="PRO_5021235844" evidence="1">
    <location>
        <begin position="26"/>
        <end position="217"/>
    </location>
</feature>
<sequence length="217" mass="22519">MTTMRHTSTFLCVLLGAICFQSITARPLSDSYGWDSSGSSLLSADVDAGLGFAVNPSTNFNDNLYVQLLKSDAFRRVFNEQNRPEVVNNLLNCVGNGIAQEFQIDAYSTLNPFYNAMANVYPGSSSEVYASSTADSLSQALSNILSPYNSYNIANTIANIFKRCAGGDTDYMYDNYGGIGVGANANLGAGLNAAAGVGAGLEAGLGLGAGVGAGLGV</sequence>
<proteinExistence type="predicted"/>
<feature type="non-terminal residue" evidence="2">
    <location>
        <position position="217"/>
    </location>
</feature>
<dbReference type="InterPro" id="IPR043070">
    <property type="entry name" value="Spidroin_repeat"/>
</dbReference>
<keyword evidence="3" id="KW-1185">Reference proteome</keyword>
<protein>
    <submittedName>
        <fullName evidence="2">Uncharacterized protein</fullName>
    </submittedName>
</protein>
<gene>
    <name evidence="2" type="ORF">AVEN_182413_1</name>
</gene>
<feature type="signal peptide" evidence="1">
    <location>
        <begin position="1"/>
        <end position="25"/>
    </location>
</feature>
<dbReference type="EMBL" id="BGPR01280072">
    <property type="protein sequence ID" value="GBN21453.1"/>
    <property type="molecule type" value="Genomic_DNA"/>
</dbReference>
<dbReference type="Proteomes" id="UP000499080">
    <property type="component" value="Unassembled WGS sequence"/>
</dbReference>
<evidence type="ECO:0000313" key="3">
    <source>
        <dbReference type="Proteomes" id="UP000499080"/>
    </source>
</evidence>
<reference evidence="2 3" key="1">
    <citation type="journal article" date="2019" name="Sci. Rep.">
        <title>Orb-weaving spider Araneus ventricosus genome elucidates the spidroin gene catalogue.</title>
        <authorList>
            <person name="Kono N."/>
            <person name="Nakamura H."/>
            <person name="Ohtoshi R."/>
            <person name="Moran D.A.P."/>
            <person name="Shinohara A."/>
            <person name="Yoshida Y."/>
            <person name="Fujiwara M."/>
            <person name="Mori M."/>
            <person name="Tomita M."/>
            <person name="Arakawa K."/>
        </authorList>
    </citation>
    <scope>NUCLEOTIDE SEQUENCE [LARGE SCALE GENOMIC DNA]</scope>
</reference>
<evidence type="ECO:0000313" key="2">
    <source>
        <dbReference type="EMBL" id="GBN21453.1"/>
    </source>
</evidence>
<name>A0A4Y2M4U2_ARAVE</name>
<comment type="caution">
    <text evidence="2">The sequence shown here is derived from an EMBL/GenBank/DDBJ whole genome shotgun (WGS) entry which is preliminary data.</text>
</comment>
<dbReference type="AlphaFoldDB" id="A0A4Y2M4U2"/>
<accession>A0A4Y2M4U2</accession>
<organism evidence="2 3">
    <name type="scientific">Araneus ventricosus</name>
    <name type="common">Orbweaver spider</name>
    <name type="synonym">Epeira ventricosa</name>
    <dbReference type="NCBI Taxonomy" id="182803"/>
    <lineage>
        <taxon>Eukaryota</taxon>
        <taxon>Metazoa</taxon>
        <taxon>Ecdysozoa</taxon>
        <taxon>Arthropoda</taxon>
        <taxon>Chelicerata</taxon>
        <taxon>Arachnida</taxon>
        <taxon>Araneae</taxon>
        <taxon>Araneomorphae</taxon>
        <taxon>Entelegynae</taxon>
        <taxon>Araneoidea</taxon>
        <taxon>Araneidae</taxon>
        <taxon>Araneus</taxon>
    </lineage>
</organism>
<evidence type="ECO:0000256" key="1">
    <source>
        <dbReference type="SAM" id="SignalP"/>
    </source>
</evidence>
<keyword evidence="1" id="KW-0732">Signal</keyword>